<evidence type="ECO:0000256" key="3">
    <source>
        <dbReference type="ARBA" id="ARBA00022884"/>
    </source>
</evidence>
<evidence type="ECO:0000256" key="4">
    <source>
        <dbReference type="PROSITE-ProRule" id="PRU00317"/>
    </source>
</evidence>
<evidence type="ECO:0000313" key="7">
    <source>
        <dbReference type="Proteomes" id="UP001497480"/>
    </source>
</evidence>
<dbReference type="Gene3D" id="1.25.10.10">
    <property type="entry name" value="Leucine-rich Repeat Variant"/>
    <property type="match status" value="1"/>
</dbReference>
<dbReference type="SUPFAM" id="SSF48371">
    <property type="entry name" value="ARM repeat"/>
    <property type="match status" value="1"/>
</dbReference>
<comment type="caution">
    <text evidence="6">The sequence shown here is derived from an EMBL/GenBank/DDBJ whole genome shotgun (WGS) entry which is preliminary data.</text>
</comment>
<keyword evidence="2" id="KW-0810">Translation regulation</keyword>
<evidence type="ECO:0000256" key="2">
    <source>
        <dbReference type="ARBA" id="ARBA00022845"/>
    </source>
</evidence>
<dbReference type="GO" id="GO:0005737">
    <property type="term" value="C:cytoplasm"/>
    <property type="evidence" value="ECO:0007669"/>
    <property type="project" value="TreeGrafter"/>
</dbReference>
<proteinExistence type="predicted"/>
<dbReference type="Pfam" id="PF00806">
    <property type="entry name" value="PUF"/>
    <property type="match status" value="3"/>
</dbReference>
<dbReference type="PANTHER" id="PTHR12537:SF13">
    <property type="entry name" value="PUMILIO HOMOLOGY DOMAIN FAMILY MEMBER 4"/>
    <property type="match status" value="1"/>
</dbReference>
<organism evidence="6 7">
    <name type="scientific">Lupinus luteus</name>
    <name type="common">European yellow lupine</name>
    <dbReference type="NCBI Taxonomy" id="3873"/>
    <lineage>
        <taxon>Eukaryota</taxon>
        <taxon>Viridiplantae</taxon>
        <taxon>Streptophyta</taxon>
        <taxon>Embryophyta</taxon>
        <taxon>Tracheophyta</taxon>
        <taxon>Spermatophyta</taxon>
        <taxon>Magnoliopsida</taxon>
        <taxon>eudicotyledons</taxon>
        <taxon>Gunneridae</taxon>
        <taxon>Pentapetalae</taxon>
        <taxon>rosids</taxon>
        <taxon>fabids</taxon>
        <taxon>Fabales</taxon>
        <taxon>Fabaceae</taxon>
        <taxon>Papilionoideae</taxon>
        <taxon>50 kb inversion clade</taxon>
        <taxon>genistoids sensu lato</taxon>
        <taxon>core genistoids</taxon>
        <taxon>Genisteae</taxon>
        <taxon>Lupinus</taxon>
    </lineage>
</organism>
<dbReference type="InterPro" id="IPR033133">
    <property type="entry name" value="PUM-HD"/>
</dbReference>
<feature type="repeat" description="Pumilio" evidence="4">
    <location>
        <begin position="91"/>
        <end position="126"/>
    </location>
</feature>
<dbReference type="AlphaFoldDB" id="A0AAV1W1S8"/>
<dbReference type="InterPro" id="IPR001313">
    <property type="entry name" value="Pumilio_RNA-bd_rpt"/>
</dbReference>
<protein>
    <recommendedName>
        <fullName evidence="5">PUM-HD domain-containing protein</fullName>
    </recommendedName>
</protein>
<sequence length="166" mass="19082">MVLMIASSQWWFMVVLSSRRPLHASILHFYLLYLKNIGFWYNPNLSTTDAYDDTEFQGIVDIFVSSFSTRVVQKLIETLKTWPQISLVVSALEPGFLTLIKDFNGNHVVQHCLQWLSNEHNKFIFVVAAKYCVDIATHQHGCCVLQRCIGHSSGEHREKTGCRNMC</sequence>
<evidence type="ECO:0000259" key="5">
    <source>
        <dbReference type="PROSITE" id="PS50303"/>
    </source>
</evidence>
<feature type="domain" description="PUM-HD" evidence="5">
    <location>
        <begin position="1"/>
        <end position="166"/>
    </location>
</feature>
<keyword evidence="7" id="KW-1185">Reference proteome</keyword>
<dbReference type="PANTHER" id="PTHR12537">
    <property type="entry name" value="RNA BINDING PROTEIN PUMILIO-RELATED"/>
    <property type="match status" value="1"/>
</dbReference>
<dbReference type="GO" id="GO:0006417">
    <property type="term" value="P:regulation of translation"/>
    <property type="evidence" value="ECO:0007669"/>
    <property type="project" value="UniProtKB-KW"/>
</dbReference>
<dbReference type="EMBL" id="CAXHTB010000003">
    <property type="protein sequence ID" value="CAL0302981.1"/>
    <property type="molecule type" value="Genomic_DNA"/>
</dbReference>
<dbReference type="SMART" id="SM00025">
    <property type="entry name" value="Pumilio"/>
    <property type="match status" value="3"/>
</dbReference>
<evidence type="ECO:0000313" key="6">
    <source>
        <dbReference type="EMBL" id="CAL0302981.1"/>
    </source>
</evidence>
<evidence type="ECO:0000256" key="1">
    <source>
        <dbReference type="ARBA" id="ARBA00022737"/>
    </source>
</evidence>
<dbReference type="Proteomes" id="UP001497480">
    <property type="component" value="Unassembled WGS sequence"/>
</dbReference>
<accession>A0AAV1W1S8</accession>
<gene>
    <name evidence="6" type="ORF">LLUT_LOCUS4041</name>
</gene>
<keyword evidence="3" id="KW-0694">RNA-binding</keyword>
<reference evidence="6 7" key="1">
    <citation type="submission" date="2024-03" db="EMBL/GenBank/DDBJ databases">
        <authorList>
            <person name="Martinez-Hernandez J."/>
        </authorList>
    </citation>
    <scope>NUCLEOTIDE SEQUENCE [LARGE SCALE GENOMIC DNA]</scope>
</reference>
<dbReference type="PROSITE" id="PS50303">
    <property type="entry name" value="PUM_HD"/>
    <property type="match status" value="1"/>
</dbReference>
<keyword evidence="1" id="KW-0677">Repeat</keyword>
<dbReference type="PROSITE" id="PS50302">
    <property type="entry name" value="PUM"/>
    <property type="match status" value="1"/>
</dbReference>
<dbReference type="InterPro" id="IPR016024">
    <property type="entry name" value="ARM-type_fold"/>
</dbReference>
<dbReference type="InterPro" id="IPR011989">
    <property type="entry name" value="ARM-like"/>
</dbReference>
<name>A0AAV1W1S8_LUPLU</name>
<dbReference type="GO" id="GO:0003729">
    <property type="term" value="F:mRNA binding"/>
    <property type="evidence" value="ECO:0007669"/>
    <property type="project" value="TreeGrafter"/>
</dbReference>